<dbReference type="Gene3D" id="3.30.429.10">
    <property type="entry name" value="Macrophage Migration Inhibitory Factor"/>
    <property type="match status" value="2"/>
</dbReference>
<dbReference type="AlphaFoldDB" id="A0A1E5KT08"/>
<sequence>MPFYSVKTSIPLDENTKKSIVINLTKITTNLLTIVAPDKIQVILQTLDRNNLARGGVVLSDQYFSTKSRFYNSNYNESYFEGTNMHENLLTVELDLWEGFSDKQKGLLGEKISSYFKEIFCISGDNCLILIRDMKPVNWIQNGIAGDHLEFLNESRKF</sequence>
<evidence type="ECO:0008006" key="3">
    <source>
        <dbReference type="Google" id="ProtNLM"/>
    </source>
</evidence>
<dbReference type="PANTHER" id="PTHR35530:SF1">
    <property type="entry name" value="2-HYDROXYMUCONATE TAUTOMERASE"/>
    <property type="match status" value="1"/>
</dbReference>
<dbReference type="Proteomes" id="UP000095256">
    <property type="component" value="Unassembled WGS sequence"/>
</dbReference>
<dbReference type="RefSeq" id="WP_069700005.1">
    <property type="nucleotide sequence ID" value="NZ_JAGGMA010000005.1"/>
</dbReference>
<dbReference type="InterPro" id="IPR014347">
    <property type="entry name" value="Tautomerase/MIF_sf"/>
</dbReference>
<dbReference type="SUPFAM" id="SSF55331">
    <property type="entry name" value="Tautomerase/MIF"/>
    <property type="match status" value="1"/>
</dbReference>
<organism evidence="1 2">
    <name type="scientific">Enterococcus rivorum</name>
    <dbReference type="NCBI Taxonomy" id="762845"/>
    <lineage>
        <taxon>Bacteria</taxon>
        <taxon>Bacillati</taxon>
        <taxon>Bacillota</taxon>
        <taxon>Bacilli</taxon>
        <taxon>Lactobacillales</taxon>
        <taxon>Enterococcaceae</taxon>
        <taxon>Enterococcus</taxon>
    </lineage>
</organism>
<comment type="caution">
    <text evidence="1">The sequence shown here is derived from an EMBL/GenBank/DDBJ whole genome shotgun (WGS) entry which is preliminary data.</text>
</comment>
<protein>
    <recommendedName>
        <fullName evidence="3">4-oxalocrotonate tautomerase</fullName>
    </recommendedName>
</protein>
<accession>A0A1E5KT08</accession>
<evidence type="ECO:0000313" key="1">
    <source>
        <dbReference type="EMBL" id="OEH81017.1"/>
    </source>
</evidence>
<evidence type="ECO:0000313" key="2">
    <source>
        <dbReference type="Proteomes" id="UP000095256"/>
    </source>
</evidence>
<dbReference type="EMBL" id="MIEK01000067">
    <property type="protein sequence ID" value="OEH81017.1"/>
    <property type="molecule type" value="Genomic_DNA"/>
</dbReference>
<dbReference type="OrthoDB" id="5405937at2"/>
<dbReference type="PANTHER" id="PTHR35530">
    <property type="entry name" value="TAUTOMERASE-RELATED"/>
    <property type="match status" value="1"/>
</dbReference>
<keyword evidence="2" id="KW-1185">Reference proteome</keyword>
<proteinExistence type="predicted"/>
<gene>
    <name evidence="1" type="ORF">BCR26_05750</name>
</gene>
<dbReference type="STRING" id="762845.BCR26_05750"/>
<reference evidence="1 2" key="1">
    <citation type="submission" date="2016-09" db="EMBL/GenBank/DDBJ databases">
        <authorList>
            <person name="Capua I."/>
            <person name="De Benedictis P."/>
            <person name="Joannis T."/>
            <person name="Lombin L.H."/>
            <person name="Cattoli G."/>
        </authorList>
    </citation>
    <scope>NUCLEOTIDE SEQUENCE [LARGE SCALE GENOMIC DNA]</scope>
    <source>
        <strain evidence="1 2">LMG 25899</strain>
    </source>
</reference>
<name>A0A1E5KT08_9ENTE</name>